<organism evidence="7">
    <name type="scientific">Graphocephala atropunctata</name>
    <dbReference type="NCBI Taxonomy" id="36148"/>
    <lineage>
        <taxon>Eukaryota</taxon>
        <taxon>Metazoa</taxon>
        <taxon>Ecdysozoa</taxon>
        <taxon>Arthropoda</taxon>
        <taxon>Hexapoda</taxon>
        <taxon>Insecta</taxon>
        <taxon>Pterygota</taxon>
        <taxon>Neoptera</taxon>
        <taxon>Paraneoptera</taxon>
        <taxon>Hemiptera</taxon>
        <taxon>Auchenorrhyncha</taxon>
        <taxon>Membracoidea</taxon>
        <taxon>Cicadellidae</taxon>
        <taxon>Cicadellinae</taxon>
        <taxon>Cicadellini</taxon>
        <taxon>Graphocephala</taxon>
    </lineage>
</organism>
<feature type="binding site" evidence="6">
    <location>
        <position position="338"/>
    </location>
    <ligand>
        <name>S-adenosyl-L-methionine</name>
        <dbReference type="ChEBI" id="CHEBI:59789"/>
    </ligand>
</feature>
<dbReference type="GO" id="GO:0006396">
    <property type="term" value="P:RNA processing"/>
    <property type="evidence" value="ECO:0007669"/>
    <property type="project" value="InterPro"/>
</dbReference>
<evidence type="ECO:0000256" key="4">
    <source>
        <dbReference type="ARBA" id="ARBA00033763"/>
    </source>
</evidence>
<dbReference type="EMBL" id="GEBQ01003614">
    <property type="protein sequence ID" value="JAT36363.1"/>
    <property type="molecule type" value="Transcribed_RNA"/>
</dbReference>
<dbReference type="AlphaFoldDB" id="A0A1B6MKD8"/>
<dbReference type="InterPro" id="IPR045850">
    <property type="entry name" value="TRM2_met"/>
</dbReference>
<dbReference type="SUPFAM" id="SSF53335">
    <property type="entry name" value="S-adenosyl-L-methionine-dependent methyltransferases"/>
    <property type="match status" value="1"/>
</dbReference>
<dbReference type="GO" id="GO:0030697">
    <property type="term" value="F:tRNA (uracil(54)-C5)-methyltransferase activity, S-adenosyl methionine-dependent"/>
    <property type="evidence" value="ECO:0007669"/>
    <property type="project" value="UniProtKB-EC"/>
</dbReference>
<evidence type="ECO:0000256" key="6">
    <source>
        <dbReference type="PROSITE-ProRule" id="PRU01024"/>
    </source>
</evidence>
<dbReference type="EC" id="2.1.1.35" evidence="4"/>
<reference evidence="7" key="1">
    <citation type="submission" date="2015-11" db="EMBL/GenBank/DDBJ databases">
        <title>De novo transcriptome assembly of four potential Pierce s Disease insect vectors from Arizona vineyards.</title>
        <authorList>
            <person name="Tassone E.E."/>
        </authorList>
    </citation>
    <scope>NUCLEOTIDE SEQUENCE</scope>
</reference>
<feature type="non-terminal residue" evidence="7">
    <location>
        <position position="1"/>
    </location>
</feature>
<comment type="catalytic activity">
    <reaction evidence="5">
        <text>uridine(54) in tRNA + S-adenosyl-L-methionine = 5-methyluridine(54) in tRNA + S-adenosyl-L-homocysteine + H(+)</text>
        <dbReference type="Rhea" id="RHEA:42712"/>
        <dbReference type="Rhea" id="RHEA-COMP:10167"/>
        <dbReference type="Rhea" id="RHEA-COMP:10193"/>
        <dbReference type="ChEBI" id="CHEBI:15378"/>
        <dbReference type="ChEBI" id="CHEBI:57856"/>
        <dbReference type="ChEBI" id="CHEBI:59789"/>
        <dbReference type="ChEBI" id="CHEBI:65315"/>
        <dbReference type="ChEBI" id="CHEBI:74447"/>
        <dbReference type="EC" id="2.1.1.35"/>
    </reaction>
    <physiologicalReaction direction="left-to-right" evidence="5">
        <dbReference type="Rhea" id="RHEA:42713"/>
    </physiologicalReaction>
</comment>
<dbReference type="CDD" id="cd02440">
    <property type="entry name" value="AdoMet_MTases"/>
    <property type="match status" value="1"/>
</dbReference>
<dbReference type="GO" id="GO:0003723">
    <property type="term" value="F:RNA binding"/>
    <property type="evidence" value="ECO:0007669"/>
    <property type="project" value="TreeGrafter"/>
</dbReference>
<evidence type="ECO:0000256" key="1">
    <source>
        <dbReference type="ARBA" id="ARBA00022603"/>
    </source>
</evidence>
<feature type="binding site" evidence="6">
    <location>
        <position position="288"/>
    </location>
    <ligand>
        <name>S-adenosyl-L-methionine</name>
        <dbReference type="ChEBI" id="CHEBI:59789"/>
    </ligand>
</feature>
<feature type="binding site" evidence="6">
    <location>
        <position position="389"/>
    </location>
    <ligand>
        <name>S-adenosyl-L-methionine</name>
        <dbReference type="ChEBI" id="CHEBI:59789"/>
    </ligand>
</feature>
<name>A0A1B6MKD8_9HEMI</name>
<dbReference type="InterPro" id="IPR029063">
    <property type="entry name" value="SAM-dependent_MTases_sf"/>
</dbReference>
<evidence type="ECO:0000313" key="7">
    <source>
        <dbReference type="EMBL" id="JAT36363.1"/>
    </source>
</evidence>
<protein>
    <recommendedName>
        <fullName evidence="4">tRNA (uracil(54)-C(5))-methyltransferase</fullName>
        <ecNumber evidence="4">2.1.1.35</ecNumber>
    </recommendedName>
</protein>
<evidence type="ECO:0000256" key="5">
    <source>
        <dbReference type="ARBA" id="ARBA00047278"/>
    </source>
</evidence>
<evidence type="ECO:0000256" key="3">
    <source>
        <dbReference type="ARBA" id="ARBA00022691"/>
    </source>
</evidence>
<dbReference type="InterPro" id="IPR010280">
    <property type="entry name" value="U5_MeTrfase_fam"/>
</dbReference>
<dbReference type="Gene3D" id="3.40.50.150">
    <property type="entry name" value="Vaccinia Virus protein VP39"/>
    <property type="match status" value="1"/>
</dbReference>
<feature type="active site" description="Nucleophile" evidence="6">
    <location>
        <position position="417"/>
    </location>
</feature>
<proteinExistence type="inferred from homology"/>
<evidence type="ECO:0000256" key="2">
    <source>
        <dbReference type="ARBA" id="ARBA00022679"/>
    </source>
</evidence>
<feature type="binding site" evidence="6">
    <location>
        <position position="317"/>
    </location>
    <ligand>
        <name>S-adenosyl-L-methionine</name>
        <dbReference type="ChEBI" id="CHEBI:59789"/>
    </ligand>
</feature>
<dbReference type="GO" id="GO:0032259">
    <property type="term" value="P:methylation"/>
    <property type="evidence" value="ECO:0007669"/>
    <property type="project" value="UniProtKB-KW"/>
</dbReference>
<keyword evidence="2 6" id="KW-0808">Transferase</keyword>
<dbReference type="PANTHER" id="PTHR45904">
    <property type="entry name" value="TRNA (URACIL-5-)-METHYLTRANSFERASE"/>
    <property type="match status" value="1"/>
</dbReference>
<keyword evidence="1 6" id="KW-0489">Methyltransferase</keyword>
<comment type="similarity">
    <text evidence="6">Belongs to the class I-like SAM-binding methyltransferase superfamily. RNA M5U methyltransferase family.</text>
</comment>
<dbReference type="Gene3D" id="2.40.50.1070">
    <property type="match status" value="1"/>
</dbReference>
<gene>
    <name evidence="7" type="ORF">g.7449</name>
</gene>
<accession>A0A1B6MKD8</accession>
<dbReference type="Pfam" id="PF05958">
    <property type="entry name" value="tRNA_U5-meth_tr"/>
    <property type="match status" value="1"/>
</dbReference>
<sequence>NIPKLLVTSVPFIKLKNTSEILFFICYLGVYFSLPEVSGQMFSGRPRPENVQVTAENQYECLTKRITPYHNKSYERELELKQSSAWKVVSTIKERLLLLGTEIPDFPVERIIPSPEINQYRNKDDFSVYYGVDGSNTTVGYLTGTPSLPGCVAVPPTHLTHIKDSHKRLASLFEDYIKKSLHRVCYHFRGGGFWKRLSVRSNEAGDLMAIIITHPYALTTDQMAQERLNLTQYFIRHEPNIVLYHQECAKVDCSNDVASYTQLAGESPCLMEKMGNFTFQITSHSFFQVNKRAAEQMVDSIWNWMNVTTETTFVDLYSGVGLYSIMGSHLVNNSVGIEMLEGAVSDARKNAELNNITNCEFIAGRVEDNLSHVLKKTFSQAKQVLALLNPGRAGATKRVITLLREDKRIRKLIFVACKPDNRFTMSNFIQLCRKGGHLRGTPFHIKTVRLFDLFPRTLHYEMILEFNR</sequence>
<dbReference type="PROSITE" id="PS51687">
    <property type="entry name" value="SAM_MT_RNA_M5U"/>
    <property type="match status" value="1"/>
</dbReference>
<dbReference type="PANTHER" id="PTHR45904:SF1">
    <property type="entry name" value="TRNA (URACIL-5-)-METHYLTRANSFERASE HOMOLOG B"/>
    <property type="match status" value="1"/>
</dbReference>
<keyword evidence="3 6" id="KW-0949">S-adenosyl-L-methionine</keyword>